<dbReference type="Gramene" id="OMO99558">
    <property type="protein sequence ID" value="OMO99558"/>
    <property type="gene ID" value="CCACVL1_03740"/>
</dbReference>
<feature type="compositionally biased region" description="Basic residues" evidence="1">
    <location>
        <begin position="340"/>
        <end position="350"/>
    </location>
</feature>
<evidence type="ECO:0000259" key="3">
    <source>
        <dbReference type="Pfam" id="PF13456"/>
    </source>
</evidence>
<feature type="region of interest" description="Disordered" evidence="1">
    <location>
        <begin position="1108"/>
        <end position="1129"/>
    </location>
</feature>
<feature type="compositionally biased region" description="Basic and acidic residues" evidence="1">
    <location>
        <begin position="351"/>
        <end position="368"/>
    </location>
</feature>
<name>A0A1R3JXG4_COCAP</name>
<reference evidence="4 5" key="1">
    <citation type="submission" date="2013-09" db="EMBL/GenBank/DDBJ databases">
        <title>Corchorus capsularis genome sequencing.</title>
        <authorList>
            <person name="Alam M."/>
            <person name="Haque M.S."/>
            <person name="Islam M.S."/>
            <person name="Emdad E.M."/>
            <person name="Islam M.M."/>
            <person name="Ahmed B."/>
            <person name="Halim A."/>
            <person name="Hossen Q.M.M."/>
            <person name="Hossain M.Z."/>
            <person name="Ahmed R."/>
            <person name="Khan M.M."/>
            <person name="Islam R."/>
            <person name="Rashid M.M."/>
            <person name="Khan S.A."/>
            <person name="Rahman M.S."/>
            <person name="Alam M."/>
        </authorList>
    </citation>
    <scope>NUCLEOTIDE SEQUENCE [LARGE SCALE GENOMIC DNA]</scope>
    <source>
        <strain evidence="5">cv. CVL-1</strain>
        <tissue evidence="4">Whole seedling</tissue>
    </source>
</reference>
<dbReference type="InterPro" id="IPR043128">
    <property type="entry name" value="Rev_trsase/Diguanyl_cyclase"/>
</dbReference>
<dbReference type="SUPFAM" id="SSF56672">
    <property type="entry name" value="DNA/RNA polymerases"/>
    <property type="match status" value="1"/>
</dbReference>
<dbReference type="Gene3D" id="3.30.70.270">
    <property type="match status" value="1"/>
</dbReference>
<feature type="region of interest" description="Disordered" evidence="1">
    <location>
        <begin position="318"/>
        <end position="391"/>
    </location>
</feature>
<dbReference type="InterPro" id="IPR005162">
    <property type="entry name" value="Retrotrans_gag_dom"/>
</dbReference>
<dbReference type="Gene3D" id="3.30.420.10">
    <property type="entry name" value="Ribonuclease H-like superfamily/Ribonuclease H"/>
    <property type="match status" value="1"/>
</dbReference>
<dbReference type="OrthoDB" id="1731207at2759"/>
<evidence type="ECO:0000313" key="4">
    <source>
        <dbReference type="EMBL" id="OMO99558.1"/>
    </source>
</evidence>
<dbReference type="AlphaFoldDB" id="A0A1R3JXG4"/>
<dbReference type="InterPro" id="IPR002156">
    <property type="entry name" value="RNaseH_domain"/>
</dbReference>
<feature type="domain" description="Retrotransposon gag" evidence="2">
    <location>
        <begin position="123"/>
        <end position="221"/>
    </location>
</feature>
<feature type="region of interest" description="Disordered" evidence="1">
    <location>
        <begin position="249"/>
        <end position="278"/>
    </location>
</feature>
<feature type="region of interest" description="Disordered" evidence="1">
    <location>
        <begin position="428"/>
        <end position="497"/>
    </location>
</feature>
<evidence type="ECO:0000256" key="1">
    <source>
        <dbReference type="SAM" id="MobiDB-lite"/>
    </source>
</evidence>
<dbReference type="GO" id="GO:0003676">
    <property type="term" value="F:nucleic acid binding"/>
    <property type="evidence" value="ECO:0007669"/>
    <property type="project" value="InterPro"/>
</dbReference>
<proteinExistence type="predicted"/>
<keyword evidence="5" id="KW-1185">Reference proteome</keyword>
<feature type="compositionally biased region" description="Basic and acidic residues" evidence="1">
    <location>
        <begin position="452"/>
        <end position="468"/>
    </location>
</feature>
<protein>
    <submittedName>
        <fullName evidence="4">Retrotransposon gag protein</fullName>
    </submittedName>
</protein>
<dbReference type="InterPro" id="IPR043502">
    <property type="entry name" value="DNA/RNA_pol_sf"/>
</dbReference>
<gene>
    <name evidence="4" type="ORF">CCACVL1_03740</name>
</gene>
<feature type="region of interest" description="Disordered" evidence="1">
    <location>
        <begin position="886"/>
        <end position="919"/>
    </location>
</feature>
<dbReference type="InterPro" id="IPR036397">
    <property type="entry name" value="RNaseH_sf"/>
</dbReference>
<feature type="compositionally biased region" description="Basic and acidic residues" evidence="1">
    <location>
        <begin position="886"/>
        <end position="898"/>
    </location>
</feature>
<dbReference type="GO" id="GO:0004523">
    <property type="term" value="F:RNA-DNA hybrid ribonuclease activity"/>
    <property type="evidence" value="ECO:0007669"/>
    <property type="project" value="InterPro"/>
</dbReference>
<evidence type="ECO:0000313" key="5">
    <source>
        <dbReference type="Proteomes" id="UP000188268"/>
    </source>
</evidence>
<feature type="region of interest" description="Disordered" evidence="1">
    <location>
        <begin position="16"/>
        <end position="51"/>
    </location>
</feature>
<dbReference type="PANTHER" id="PTHR35046:SF9">
    <property type="entry name" value="RNA-DIRECTED DNA POLYMERASE"/>
    <property type="match status" value="1"/>
</dbReference>
<dbReference type="Pfam" id="PF03732">
    <property type="entry name" value="Retrotrans_gag"/>
    <property type="match status" value="1"/>
</dbReference>
<dbReference type="EMBL" id="AWWV01006844">
    <property type="protein sequence ID" value="OMO99558.1"/>
    <property type="molecule type" value="Genomic_DNA"/>
</dbReference>
<comment type="caution">
    <text evidence="4">The sequence shown here is derived from an EMBL/GenBank/DDBJ whole genome shotgun (WGS) entry which is preliminary data.</text>
</comment>
<feature type="domain" description="RNase H type-1" evidence="3">
    <location>
        <begin position="927"/>
        <end position="976"/>
    </location>
</feature>
<evidence type="ECO:0000259" key="2">
    <source>
        <dbReference type="Pfam" id="PF03732"/>
    </source>
</evidence>
<dbReference type="Pfam" id="PF13456">
    <property type="entry name" value="RVT_3"/>
    <property type="match status" value="1"/>
</dbReference>
<dbReference type="PANTHER" id="PTHR35046">
    <property type="entry name" value="ZINC KNUCKLE (CCHC-TYPE) FAMILY PROTEIN"/>
    <property type="match status" value="1"/>
</dbReference>
<feature type="compositionally biased region" description="Basic and acidic residues" evidence="1">
    <location>
        <begin position="1108"/>
        <end position="1120"/>
    </location>
</feature>
<dbReference type="Proteomes" id="UP000188268">
    <property type="component" value="Unassembled WGS sequence"/>
</dbReference>
<organism evidence="4 5">
    <name type="scientific">Corchorus capsularis</name>
    <name type="common">Jute</name>
    <dbReference type="NCBI Taxonomy" id="210143"/>
    <lineage>
        <taxon>Eukaryota</taxon>
        <taxon>Viridiplantae</taxon>
        <taxon>Streptophyta</taxon>
        <taxon>Embryophyta</taxon>
        <taxon>Tracheophyta</taxon>
        <taxon>Spermatophyta</taxon>
        <taxon>Magnoliopsida</taxon>
        <taxon>eudicotyledons</taxon>
        <taxon>Gunneridae</taxon>
        <taxon>Pentapetalae</taxon>
        <taxon>rosids</taxon>
        <taxon>malvids</taxon>
        <taxon>Malvales</taxon>
        <taxon>Malvaceae</taxon>
        <taxon>Grewioideae</taxon>
        <taxon>Apeibeae</taxon>
        <taxon>Corchorus</taxon>
    </lineage>
</organism>
<feature type="compositionally biased region" description="Basic and acidic residues" evidence="1">
    <location>
        <begin position="269"/>
        <end position="278"/>
    </location>
</feature>
<accession>A0A1R3JXG4</accession>
<sequence length="1140" mass="129072">MDNMSTQMNTFAKEVQQVREGHNQEAQPPQLVEGALREPQAPRQVAGGGPLDRLREQKAGAQAYLDNLRPRRVVEREEPKDNIKYTTPKFNGSGILEDYLDWKSKSNMYFDYHPYVETKKVQIAILEFVENALNWWNQLVQSRRRDREIPIETWANLKSAIRKRFVPSYYINSLYQRLQALRQGSMRVDEYYFEMLLLMSRAEVEEAPQATMARFLSGLNREIHDIVEMQQHYDLEEMLQHALKAKGQVRRNSAAKKGFTSSSSSWKTPSREDEKMPFKEKEDLRLSIACLIDHLRSTKKKKAWCTSYIAELRRASEGRGDLVDRTSQGKSPEGAQAKDCRKRPRDRTKRTRDDQRIERAPCHGEGCERNVATGTTPPERAADSGDPAPRQVQVDASRTYHGLEEHNGAIGDHVLDKLGDVLEIQEDATDDPGLNTSLAEQGVEDWPPSHGATDHDRPTHGTPHETSHKPSGHNRPSYGPTHAPSGHNRPFDPLAIPQGSMTRARAKRFKEALLGFPLVTSRNIVPPSSVADGATIGLKTSRNNRSSSLYTNLRSVLEVQALKPSKSSLAETSKTSRSRRFHCWIDPLFRYVLPLVKNHLLTHRISPHSTTTKSPKTNLLLNSRGIEANRTGNWAGSGSGTSGSGNFGFGYFRVRVFSGSGISGSGFGSGLGSGSGGFGLSRVRVFSGSALEANPDKVMAILNMCPPPPPQKVKQIQELTGRVAALNRFISKPAERCLPFFKILRTISRFVWTPECRQAFDQHLSTPPLLSRPEEGETLYMYLVASNETVAAVLIRETDQRQLPVYYEAQAIFSFTQGCSSDRPTFERGLTKGGYDLETPEVERRVVGIRNRIPAPKGNQGANPSRSRSGMYFLRRRTDGILEGRRERRTRETIDRQPTKRGAPLVGNAGPENQPTPPSATYDQHLEAVMGKFEVKEPSLVAYYWRVQHLWTKFPEARIQHIPREENSRADALSKLACSDITAVRWQVFMEYVRKPKQTDRLTLYLGDKEENPDWMVEIEKKGILRLSLAKEGQQDKRTRRICKWENHRSNEEELGETKGKWVEALPGIYKESEPPTTRGQGFLPSWPLSPNEAAMRFKAPRRKLEYPSSDHDMEHFDHPKRSKAKQFQDARWGRIDIVA</sequence>